<sequence length="792" mass="82478">MAQEPDLLISAGFSAAQVAKEADKLVALYRDRGEQAGKAFKDATGKVTDAEGLRAHMRELDNLAKKYDPVYRATKQYEAEVKRLDQALKVGAVTQAQYSQRLQEAQVKLTQAGKATADVAAKTGGGLRGNIQNISFQLQDFAVQVAAGTSASTALGQQLPQLLGGFGALGSVLGAVVAVGVPLAAMFLSTGDAAEDLKKSMDALEKAVQAYDAAAKNSGETAADLASKFGAATAQAQDLYDRIARLQYLDAVSAVGKAIGDLSKNFGDLQSYLNVIDSEIAQFGSASPVTLENIGAQLKEDFGLTVDQAREFVRLLSDAQAASSIQEKAARLNDIAVYLDNAVRSTGDANDKMRDLARSAAEGALQSYELAKSSDDLSLSMQEASDAASTVAASVAGIDFSNAVAGANQLVAALQSGMAAIAALEGQQAIATRRAQIARDFAGDKVGAAGATGALDFNQSYDAANPYQGPLTREMQADIDARRDAYVEGEKELARIQEETQARLKAISEAGRGGGGGRKKAGGGGRSGGAAKEPVDIFETAEREIQQLERQITVLGKSSEETARLQAQWAMLDAAKKAGIPINDQLNAQIAAQAEQVGSLTGELEQAKIAQDQFDQAIEGVANAFSNAILSGESLRDSLAQIFRQIAANILNAGIQEALTSAFSGMGGGGGFWGGLLSAAFGGTKAAVPTFGGARANGGPVTAGQMYLTGERGPEPFVPAVNGRILSVAQAQAALRSGQGAGASVSFNPTINVGGNVTQDDIARIHQVMEVERKNFIQNVRRAQAEIGQRYN</sequence>
<evidence type="ECO:0008006" key="4">
    <source>
        <dbReference type="Google" id="ProtNLM"/>
    </source>
</evidence>
<feature type="compositionally biased region" description="Gly residues" evidence="1">
    <location>
        <begin position="511"/>
        <end position="528"/>
    </location>
</feature>
<gene>
    <name evidence="2" type="ORF">FOB51_09565</name>
</gene>
<protein>
    <recommendedName>
        <fullName evidence="4">Bacteriophage tail tape measure N-terminal domain-containing protein</fullName>
    </recommendedName>
</protein>
<evidence type="ECO:0000313" key="2">
    <source>
        <dbReference type="EMBL" id="QEU08229.1"/>
    </source>
</evidence>
<dbReference type="RefSeq" id="WP_150350418.1">
    <property type="nucleotide sequence ID" value="NZ_CP044081.1"/>
</dbReference>
<feature type="region of interest" description="Disordered" evidence="1">
    <location>
        <begin position="507"/>
        <end position="532"/>
    </location>
</feature>
<evidence type="ECO:0000256" key="1">
    <source>
        <dbReference type="SAM" id="MobiDB-lite"/>
    </source>
</evidence>
<name>A0A5P2QS44_9RHOB</name>
<proteinExistence type="predicted"/>
<organism evidence="2 3">
    <name type="scientific">Paracoccus yeei</name>
    <dbReference type="NCBI Taxonomy" id="147645"/>
    <lineage>
        <taxon>Bacteria</taxon>
        <taxon>Pseudomonadati</taxon>
        <taxon>Pseudomonadota</taxon>
        <taxon>Alphaproteobacteria</taxon>
        <taxon>Rhodobacterales</taxon>
        <taxon>Paracoccaceae</taxon>
        <taxon>Paracoccus</taxon>
    </lineage>
</organism>
<reference evidence="2 3" key="1">
    <citation type="submission" date="2019-09" db="EMBL/GenBank/DDBJ databases">
        <title>FDA dAtabase for Regulatory Grade micrObial Sequences (FDA-ARGOS): Supporting development and validation of Infectious Disease Dx tests.</title>
        <authorList>
            <person name="Sciortino C."/>
            <person name="Tallon L."/>
            <person name="Sadzewicz L."/>
            <person name="Vavikolanu K."/>
            <person name="Mehta A."/>
            <person name="Aluvathingal J."/>
            <person name="Nadendla S."/>
            <person name="Nandy P."/>
            <person name="Geyer C."/>
            <person name="Yan Y."/>
            <person name="Sichtig H."/>
        </authorList>
    </citation>
    <scope>NUCLEOTIDE SEQUENCE [LARGE SCALE GENOMIC DNA]</scope>
    <source>
        <strain evidence="2 3">FDAARGOS_643</strain>
    </source>
</reference>
<dbReference type="EMBL" id="CP044081">
    <property type="protein sequence ID" value="QEU08229.1"/>
    <property type="molecule type" value="Genomic_DNA"/>
</dbReference>
<evidence type="ECO:0000313" key="3">
    <source>
        <dbReference type="Proteomes" id="UP000324507"/>
    </source>
</evidence>
<accession>A0A5P2QS44</accession>
<dbReference type="AlphaFoldDB" id="A0A5P2QS44"/>
<dbReference type="Proteomes" id="UP000324507">
    <property type="component" value="Chromosome"/>
</dbReference>